<feature type="domain" description="Peptidase S9 prolyl oligopeptidase catalytic" evidence="3">
    <location>
        <begin position="458"/>
        <end position="605"/>
    </location>
</feature>
<organism evidence="4 5">
    <name type="scientific">Steroidobacter gossypii</name>
    <dbReference type="NCBI Taxonomy" id="2805490"/>
    <lineage>
        <taxon>Bacteria</taxon>
        <taxon>Pseudomonadati</taxon>
        <taxon>Pseudomonadota</taxon>
        <taxon>Gammaproteobacteria</taxon>
        <taxon>Steroidobacterales</taxon>
        <taxon>Steroidobacteraceae</taxon>
        <taxon>Steroidobacter</taxon>
    </lineage>
</organism>
<feature type="chain" id="PRO_5047367793" evidence="2">
    <location>
        <begin position="25"/>
        <end position="1018"/>
    </location>
</feature>
<proteinExistence type="predicted"/>
<evidence type="ECO:0000259" key="3">
    <source>
        <dbReference type="Pfam" id="PF00326"/>
    </source>
</evidence>
<dbReference type="InterPro" id="IPR050955">
    <property type="entry name" value="Plant_Biomass_Hydrol_Est"/>
</dbReference>
<keyword evidence="5" id="KW-1185">Reference proteome</keyword>
<name>A0ABS1X053_9GAMM</name>
<evidence type="ECO:0000256" key="2">
    <source>
        <dbReference type="SAM" id="SignalP"/>
    </source>
</evidence>
<dbReference type="EMBL" id="JAEVLS010000004">
    <property type="protein sequence ID" value="MBM0106588.1"/>
    <property type="molecule type" value="Genomic_DNA"/>
</dbReference>
<dbReference type="InterPro" id="IPR001375">
    <property type="entry name" value="Peptidase_S9_cat"/>
</dbReference>
<dbReference type="InterPro" id="IPR029058">
    <property type="entry name" value="AB_hydrolase_fold"/>
</dbReference>
<sequence>MQRGMRVVRAMALGLLYISAICGAQGSQTSSPASFEPPLRDLWARGSERFQRQWLIAGPVDVQLSVSVDPSALKPAARQLLTPQAPSVRWMPHTAWSDVTDLNVSPPRAVEYGDEMVDRFVFAAASMSSTDGGPAELSIGSDRPYSVWLNGTLIHTRQSAEAFSPDQDRIPVELTRGENLVLLRFHEASVGPSQFSVRAVPPGSALRRIDEVTPSVLPSPDDTLAVRTHFKTEQEAVPVVVQVIAAGGDVVARQSGARGEVVRFDATAWRDGAYEVRISTQDAWQQTQVRYLPWYKGDPMAAAHRLIAAADAASDDVPGDSLRMLAALAKDRLGGALDKASRSSWPLIHSALMEFEELQLEAQGRIARARPSGFVRIAYEDAIDGSTQFCRAYLPADYSAARPWPLIVTLHGFNPANPEYVDWWSIEQRHHRIAETKATIVIEPHGRGNAQYLGIGDRDVMRCLDEAKRRFTVDADRVYLMGESMGGHGTWAIATRHPDVFAAVAPIFGGWDFRISNISGPSTAPPPRTSLDAFSLERGSSFANAESLLHVPLLIVHGDADPAVNVEHSRHAARMMQRWGYNVRYHEMPGWAHEDLGQHSAIADWMLTHRRIAAPRTIRIRSTDLAGAAAYWIRVRTFQRPAEVIRVAAEVLEPGLVRIDSSNVAALTLDLPASLRDPMGKVQIVWNGQTHQPREPSGVIELGTRASSGLHKRAGLEGPLPAVLATPFVVVVGTVSPEERMREQIQARANAFSRQWHSWQHQPLRMMKDTEVTAEHEKAYSLILLGGADANAVTRRIAKKLPFSASRNGIVVDGRKWPVQDSVLQAIYPSPLAADRYVYVIAATSADGMFFFRPQLVHTVFGYPLTMFDWIIQDGRRPPPGTPNVADANVAVGVFDASWRSADDRWTKARDPQTASQWALRRAPTKSGVASPSALQAVAGKYEMSPGAIVTISVQGDRVVAEPPGGEMLELVPEGDTMFSRHDSGEPVEFIRDDAGNISGAFVEHQGALLWAKRLPNP</sequence>
<dbReference type="Proteomes" id="UP000661077">
    <property type="component" value="Unassembled WGS sequence"/>
</dbReference>
<evidence type="ECO:0000313" key="4">
    <source>
        <dbReference type="EMBL" id="MBM0106588.1"/>
    </source>
</evidence>
<evidence type="ECO:0000313" key="5">
    <source>
        <dbReference type="Proteomes" id="UP000661077"/>
    </source>
</evidence>
<gene>
    <name evidence="4" type="ORF">JM946_17805</name>
</gene>
<dbReference type="PANTHER" id="PTHR43037">
    <property type="entry name" value="UNNAMED PRODUCT-RELATED"/>
    <property type="match status" value="1"/>
</dbReference>
<evidence type="ECO:0000256" key="1">
    <source>
        <dbReference type="ARBA" id="ARBA00022729"/>
    </source>
</evidence>
<feature type="signal peptide" evidence="2">
    <location>
        <begin position="1"/>
        <end position="24"/>
    </location>
</feature>
<dbReference type="SUPFAM" id="SSF53474">
    <property type="entry name" value="alpha/beta-Hydrolases"/>
    <property type="match status" value="1"/>
</dbReference>
<keyword evidence="1 2" id="KW-0732">Signal</keyword>
<reference evidence="4 5" key="1">
    <citation type="journal article" date="2021" name="Int. J. Syst. Evol. Microbiol.">
        <title>Steroidobacter gossypii sp. nov., isolated from soil of cotton cropping field.</title>
        <authorList>
            <person name="Huang R."/>
            <person name="Yang S."/>
            <person name="Zhen C."/>
            <person name="Liu W."/>
        </authorList>
    </citation>
    <scope>NUCLEOTIDE SEQUENCE [LARGE SCALE GENOMIC DNA]</scope>
    <source>
        <strain evidence="4 5">S1-65</strain>
    </source>
</reference>
<dbReference type="Gene3D" id="3.40.50.1820">
    <property type="entry name" value="alpha/beta hydrolase"/>
    <property type="match status" value="1"/>
</dbReference>
<dbReference type="PANTHER" id="PTHR43037:SF1">
    <property type="entry name" value="BLL1128 PROTEIN"/>
    <property type="match status" value="1"/>
</dbReference>
<comment type="caution">
    <text evidence="4">The sequence shown here is derived from an EMBL/GenBank/DDBJ whole genome shotgun (WGS) entry which is preliminary data.</text>
</comment>
<accession>A0ABS1X053</accession>
<dbReference type="RefSeq" id="WP_203168708.1">
    <property type="nucleotide sequence ID" value="NZ_JAEVLS010000004.1"/>
</dbReference>
<dbReference type="Pfam" id="PF00326">
    <property type="entry name" value="Peptidase_S9"/>
    <property type="match status" value="1"/>
</dbReference>
<protein>
    <submittedName>
        <fullName evidence="4">Prolyl oligopeptidase family serine peptidase</fullName>
    </submittedName>
</protein>